<protein>
    <recommendedName>
        <fullName evidence="2">Peptide deformylase</fullName>
        <shortName evidence="2">PDF</shortName>
        <ecNumber evidence="2">3.5.1.88</ecNumber>
    </recommendedName>
    <alternativeName>
        <fullName evidence="2">Polypeptide deformylase</fullName>
    </alternativeName>
</protein>
<dbReference type="CDD" id="cd00487">
    <property type="entry name" value="Pep_deformylase"/>
    <property type="match status" value="1"/>
</dbReference>
<dbReference type="PANTHER" id="PTHR10458">
    <property type="entry name" value="PEPTIDE DEFORMYLASE"/>
    <property type="match status" value="1"/>
</dbReference>
<keyword evidence="2" id="KW-0479">Metal-binding</keyword>
<evidence type="ECO:0000313" key="3">
    <source>
        <dbReference type="EMBL" id="MCF2871814.1"/>
    </source>
</evidence>
<name>A0ABS9CZK7_9RHOB</name>
<dbReference type="HAMAP" id="MF_00163">
    <property type="entry name" value="Pep_deformylase"/>
    <property type="match status" value="1"/>
</dbReference>
<dbReference type="NCBIfam" id="TIGR00079">
    <property type="entry name" value="pept_deformyl"/>
    <property type="match status" value="1"/>
</dbReference>
<comment type="catalytic activity">
    <reaction evidence="2">
        <text>N-terminal N-formyl-L-methionyl-[peptide] + H2O = N-terminal L-methionyl-[peptide] + formate</text>
        <dbReference type="Rhea" id="RHEA:24420"/>
        <dbReference type="Rhea" id="RHEA-COMP:10639"/>
        <dbReference type="Rhea" id="RHEA-COMP:10640"/>
        <dbReference type="ChEBI" id="CHEBI:15377"/>
        <dbReference type="ChEBI" id="CHEBI:15740"/>
        <dbReference type="ChEBI" id="CHEBI:49298"/>
        <dbReference type="ChEBI" id="CHEBI:64731"/>
        <dbReference type="EC" id="3.5.1.88"/>
    </reaction>
</comment>
<evidence type="ECO:0000256" key="2">
    <source>
        <dbReference type="HAMAP-Rule" id="MF_00163"/>
    </source>
</evidence>
<dbReference type="Pfam" id="PF01327">
    <property type="entry name" value="Pep_deformylase"/>
    <property type="match status" value="1"/>
</dbReference>
<organism evidence="3 4">
    <name type="scientific">Octadecabacter dasysiphoniae</name>
    <dbReference type="NCBI Taxonomy" id="2909341"/>
    <lineage>
        <taxon>Bacteria</taxon>
        <taxon>Pseudomonadati</taxon>
        <taxon>Pseudomonadota</taxon>
        <taxon>Alphaproteobacteria</taxon>
        <taxon>Rhodobacterales</taxon>
        <taxon>Roseobacteraceae</taxon>
        <taxon>Octadecabacter</taxon>
    </lineage>
</organism>
<comment type="function">
    <text evidence="2">Removes the formyl group from the N-terminal Met of newly synthesized proteins. Requires at least a dipeptide for an efficient rate of reaction. N-terminal L-methionine is a prerequisite for activity but the enzyme has broad specificity at other positions.</text>
</comment>
<keyword evidence="2 3" id="KW-0378">Hydrolase</keyword>
<feature type="binding site" evidence="2">
    <location>
        <position position="94"/>
    </location>
    <ligand>
        <name>Fe cation</name>
        <dbReference type="ChEBI" id="CHEBI:24875"/>
    </ligand>
</feature>
<dbReference type="Gene3D" id="3.90.45.10">
    <property type="entry name" value="Peptide deformylase"/>
    <property type="match status" value="1"/>
</dbReference>
<dbReference type="EC" id="3.5.1.88" evidence="2"/>
<dbReference type="RefSeq" id="WP_235226110.1">
    <property type="nucleotide sequence ID" value="NZ_JAKGAQ010000002.1"/>
</dbReference>
<evidence type="ECO:0000256" key="1">
    <source>
        <dbReference type="ARBA" id="ARBA00010759"/>
    </source>
</evidence>
<keyword evidence="4" id="KW-1185">Reference proteome</keyword>
<dbReference type="Proteomes" id="UP001200557">
    <property type="component" value="Unassembled WGS sequence"/>
</dbReference>
<comment type="cofactor">
    <cofactor evidence="2">
        <name>Fe(2+)</name>
        <dbReference type="ChEBI" id="CHEBI:29033"/>
    </cofactor>
    <text evidence="2">Binds 1 Fe(2+) ion.</text>
</comment>
<reference evidence="3 4" key="1">
    <citation type="submission" date="2022-01" db="EMBL/GenBank/DDBJ databases">
        <title>Octadecabacter sp. nov., isolated from a marine alga.</title>
        <authorList>
            <person name="Jin M.S."/>
            <person name="Kim H.M."/>
            <person name="Han D.M."/>
            <person name="Jung J.J."/>
            <person name="Jeon C.O."/>
        </authorList>
    </citation>
    <scope>NUCLEOTIDE SEQUENCE [LARGE SCALE GENOMIC DNA]</scope>
    <source>
        <strain evidence="3 4">G9-8</strain>
    </source>
</reference>
<dbReference type="EMBL" id="JAKGAQ010000002">
    <property type="protein sequence ID" value="MCF2871814.1"/>
    <property type="molecule type" value="Genomic_DNA"/>
</dbReference>
<dbReference type="PANTHER" id="PTHR10458:SF22">
    <property type="entry name" value="PEPTIDE DEFORMYLASE"/>
    <property type="match status" value="1"/>
</dbReference>
<feature type="active site" evidence="2">
    <location>
        <position position="137"/>
    </location>
</feature>
<gene>
    <name evidence="2 3" type="primary">def</name>
    <name evidence="3" type="ORF">L0664_12110</name>
</gene>
<dbReference type="InterPro" id="IPR023635">
    <property type="entry name" value="Peptide_deformylase"/>
</dbReference>
<dbReference type="PIRSF" id="PIRSF004749">
    <property type="entry name" value="Pep_def"/>
    <property type="match status" value="1"/>
</dbReference>
<comment type="similarity">
    <text evidence="1 2">Belongs to the polypeptide deformylase family.</text>
</comment>
<accession>A0ABS9CZK7</accession>
<dbReference type="PRINTS" id="PR01576">
    <property type="entry name" value="PDEFORMYLASE"/>
</dbReference>
<keyword evidence="2" id="KW-0648">Protein biosynthesis</keyword>
<comment type="caution">
    <text evidence="3">The sequence shown here is derived from an EMBL/GenBank/DDBJ whole genome shotgun (WGS) entry which is preliminary data.</text>
</comment>
<feature type="binding site" evidence="2">
    <location>
        <position position="136"/>
    </location>
    <ligand>
        <name>Fe cation</name>
        <dbReference type="ChEBI" id="CHEBI:24875"/>
    </ligand>
</feature>
<keyword evidence="2" id="KW-0408">Iron</keyword>
<dbReference type="SUPFAM" id="SSF56420">
    <property type="entry name" value="Peptide deformylase"/>
    <property type="match status" value="1"/>
</dbReference>
<evidence type="ECO:0000313" key="4">
    <source>
        <dbReference type="Proteomes" id="UP001200557"/>
    </source>
</evidence>
<feature type="binding site" evidence="2">
    <location>
        <position position="140"/>
    </location>
    <ligand>
        <name>Fe cation</name>
        <dbReference type="ChEBI" id="CHEBI:24875"/>
    </ligand>
</feature>
<dbReference type="NCBIfam" id="NF001159">
    <property type="entry name" value="PRK00150.1-3"/>
    <property type="match status" value="1"/>
</dbReference>
<dbReference type="InterPro" id="IPR036821">
    <property type="entry name" value="Peptide_deformylase_sf"/>
</dbReference>
<proteinExistence type="inferred from homology"/>
<dbReference type="GO" id="GO:0042586">
    <property type="term" value="F:peptide deformylase activity"/>
    <property type="evidence" value="ECO:0007669"/>
    <property type="project" value="UniProtKB-EC"/>
</dbReference>
<sequence>MATRSIRLWPDPVLTQPCARIDLDDPALPDLVQDLFDTMYAAKGRGLAAPQIGVLKNVFVVDVTWKEGTPDPRAFINPRAFAVMGDDLTLDEQCLSIPGLPMQVTRLDLVELGWDNLDGSYSHAPFDGMFARCIQHEFDHLNGTVIFDHQTPDARAQLEAQYAP</sequence>